<feature type="transmembrane region" description="Helical" evidence="3">
    <location>
        <begin position="224"/>
        <end position="242"/>
    </location>
</feature>
<dbReference type="Proteomes" id="UP000274358">
    <property type="component" value="Unassembled WGS sequence"/>
</dbReference>
<dbReference type="OrthoDB" id="8566379at2"/>
<feature type="transmembrane region" description="Helical" evidence="3">
    <location>
        <begin position="447"/>
        <end position="471"/>
    </location>
</feature>
<keyword evidence="1" id="KW-0677">Repeat</keyword>
<organism evidence="4 5">
    <name type="scientific">Dyella choica</name>
    <dbReference type="NCBI Taxonomy" id="1927959"/>
    <lineage>
        <taxon>Bacteria</taxon>
        <taxon>Pseudomonadati</taxon>
        <taxon>Pseudomonadota</taxon>
        <taxon>Gammaproteobacteria</taxon>
        <taxon>Lysobacterales</taxon>
        <taxon>Rhodanobacteraceae</taxon>
        <taxon>Dyella</taxon>
    </lineage>
</organism>
<accession>A0A432M745</accession>
<dbReference type="EMBL" id="RYYV01000005">
    <property type="protein sequence ID" value="RUL76759.1"/>
    <property type="molecule type" value="Genomic_DNA"/>
</dbReference>
<dbReference type="AlphaFoldDB" id="A0A432M745"/>
<keyword evidence="2" id="KW-0802">TPR repeat</keyword>
<keyword evidence="3" id="KW-1133">Transmembrane helix</keyword>
<feature type="transmembrane region" description="Helical" evidence="3">
    <location>
        <begin position="278"/>
        <end position="298"/>
    </location>
</feature>
<protein>
    <recommendedName>
        <fullName evidence="6">Tetratricopeptide repeat protein</fullName>
    </recommendedName>
</protein>
<keyword evidence="3" id="KW-0812">Transmembrane</keyword>
<feature type="transmembrane region" description="Helical" evidence="3">
    <location>
        <begin position="81"/>
        <end position="102"/>
    </location>
</feature>
<feature type="transmembrane region" description="Helical" evidence="3">
    <location>
        <begin position="413"/>
        <end position="435"/>
    </location>
</feature>
<dbReference type="RefSeq" id="WP_126684319.1">
    <property type="nucleotide sequence ID" value="NZ_RYYV01000005.1"/>
</dbReference>
<dbReference type="InterPro" id="IPR052346">
    <property type="entry name" value="O-mannosyl-transferase_TMTC"/>
</dbReference>
<reference evidence="4 5" key="1">
    <citation type="submission" date="2018-12" db="EMBL/GenBank/DDBJ databases">
        <title>Dyella dinghuensis sp. nov. DHOA06 and Dyella choica sp. nov. 4M-K27, isolated from forest soil.</title>
        <authorList>
            <person name="Qiu L.-H."/>
            <person name="Gao Z.-H."/>
        </authorList>
    </citation>
    <scope>NUCLEOTIDE SEQUENCE [LARGE SCALE GENOMIC DNA]</scope>
    <source>
        <strain evidence="4 5">4M-K27</strain>
    </source>
</reference>
<feature type="transmembrane region" description="Helical" evidence="3">
    <location>
        <begin position="248"/>
        <end position="266"/>
    </location>
</feature>
<dbReference type="PANTHER" id="PTHR44227">
    <property type="match status" value="1"/>
</dbReference>
<evidence type="ECO:0000313" key="4">
    <source>
        <dbReference type="EMBL" id="RUL76759.1"/>
    </source>
</evidence>
<proteinExistence type="predicted"/>
<comment type="caution">
    <text evidence="4">The sequence shown here is derived from an EMBL/GenBank/DDBJ whole genome shotgun (WGS) entry which is preliminary data.</text>
</comment>
<evidence type="ECO:0000256" key="1">
    <source>
        <dbReference type="ARBA" id="ARBA00022737"/>
    </source>
</evidence>
<keyword evidence="5" id="KW-1185">Reference proteome</keyword>
<feature type="transmembrane region" description="Helical" evidence="3">
    <location>
        <begin position="382"/>
        <end position="401"/>
    </location>
</feature>
<feature type="transmembrane region" description="Helical" evidence="3">
    <location>
        <begin position="166"/>
        <end position="185"/>
    </location>
</feature>
<feature type="transmembrane region" description="Helical" evidence="3">
    <location>
        <begin position="354"/>
        <end position="375"/>
    </location>
</feature>
<evidence type="ECO:0000256" key="2">
    <source>
        <dbReference type="ARBA" id="ARBA00022803"/>
    </source>
</evidence>
<evidence type="ECO:0000256" key="3">
    <source>
        <dbReference type="SAM" id="Phobius"/>
    </source>
</evidence>
<evidence type="ECO:0000313" key="5">
    <source>
        <dbReference type="Proteomes" id="UP000274358"/>
    </source>
</evidence>
<feature type="transmembrane region" description="Helical" evidence="3">
    <location>
        <begin position="137"/>
        <end position="160"/>
    </location>
</feature>
<gene>
    <name evidence="4" type="ORF">EKH80_08590</name>
</gene>
<name>A0A432M745_9GAMM</name>
<sequence>MRWLLPIALLITAAAYWPGLSGGWLFDDYPNIVDNPSVQPHEISVPAIWGAALSSPASEFKRPLASLSFAVNYLIGGLDPWSWKLFNLVVHLVNGVLVFLLARELLKATLFPDRAHPSSPAHAAQAGERRQHQGADWIAILIAAGWMLLPINLTAVLYVVQREESMANLFVLLGLLGYVTGRLSMLRTDGAANHFPDHTQSNEHEIAATAAVRPLASRGRSVPVGLWLCIASLILFTVIGLAVKETAVMLPLYAFLIEWIVFRLRAPPKHGRRRDWRIATMFALMLLLPLILGLIWLLPAVLSPSAWATRDFTLGTRLLSEARILCDYLVWTLLPLPHDLSFYHDDFNVSTGLLSPWTTLAGMLCLAALVALIFTLRRKQPLLSLSIALYLGCHLLTGTILPLELVYEHRNYFASFGVLLALVPLLAATPAAMGLPNPKPGGPWPAWLPQALLACLLLWWTASTATTAYAWGDPLRLARELASRGPDSPRAQYELGRTYIIYSHYDPASPYTELAYAPLERAAALPQSSILPQQALIFMNSRMGRPLKAQWWDSMVAKLSARPPGVQDESSLAALVQCARASACPLPTDRMVQAFETALAHPTPRLQAIYSDYAWNVLDDHALGLRMIEGAVQGAPHEPAYQVTRIRMLVAQGQRQVAIKALDRLRLLNTGGRLDDQLDELSSHLGSH</sequence>
<evidence type="ECO:0008006" key="6">
    <source>
        <dbReference type="Google" id="ProtNLM"/>
    </source>
</evidence>
<dbReference type="PANTHER" id="PTHR44227:SF3">
    <property type="entry name" value="PROTEIN O-MANNOSYL-TRANSFERASE TMTC4"/>
    <property type="match status" value="1"/>
</dbReference>
<keyword evidence="3" id="KW-0472">Membrane</keyword>